<dbReference type="Proteomes" id="UP001549749">
    <property type="component" value="Unassembled WGS sequence"/>
</dbReference>
<reference evidence="1 2" key="1">
    <citation type="submission" date="2024-06" db="EMBL/GenBank/DDBJ databases">
        <title>Chitinophaga defluvii sp. nov., isolated from municipal sewage.</title>
        <authorList>
            <person name="Zhang L."/>
        </authorList>
    </citation>
    <scope>NUCLEOTIDE SEQUENCE [LARGE SCALE GENOMIC DNA]</scope>
    <source>
        <strain evidence="1 2">H8</strain>
    </source>
</reference>
<dbReference type="RefSeq" id="WP_354663632.1">
    <property type="nucleotide sequence ID" value="NZ_JBEXAC010000003.1"/>
</dbReference>
<sequence>MNNSLVNRVEAELNQWRSREERFSKLFSFNLSSNRALLKEKLDYYERIAAKYKGTQDLDERFALRMLRQERSRMEKQLYPNLLIRLLRRLLITPVKEQIVIRQDNRKTEQNSQALHQQVQRTGFPDLSAKINEQIRQGQQQFSIPVSYYLNDKERVDHQLSFVKDQSGQYHFEGYKTALYNEAKPDEKRQQYFSMRHEHNLNTSEAYNLMSGRCIQNGGTWLQLDLNDKDQHGNFRIKQFHSDYGYDLDKVLQQLPLRELTNTAETEKLKEALKNGEKISVSFIKDGNEQRFYIEANPQFKSVNIYDEHSRKITLHTALGNKTMDAMKVTHKVNEQQQQQHSKKNGLKVG</sequence>
<evidence type="ECO:0008006" key="3">
    <source>
        <dbReference type="Google" id="ProtNLM"/>
    </source>
</evidence>
<name>A0ABV2TG20_9BACT</name>
<keyword evidence="2" id="KW-1185">Reference proteome</keyword>
<organism evidence="1 2">
    <name type="scientific">Chitinophaga defluvii</name>
    <dbReference type="NCBI Taxonomy" id="3163343"/>
    <lineage>
        <taxon>Bacteria</taxon>
        <taxon>Pseudomonadati</taxon>
        <taxon>Bacteroidota</taxon>
        <taxon>Chitinophagia</taxon>
        <taxon>Chitinophagales</taxon>
        <taxon>Chitinophagaceae</taxon>
        <taxon>Chitinophaga</taxon>
    </lineage>
</organism>
<dbReference type="EMBL" id="JBEXAC010000003">
    <property type="protein sequence ID" value="MET7001059.1"/>
    <property type="molecule type" value="Genomic_DNA"/>
</dbReference>
<proteinExistence type="predicted"/>
<comment type="caution">
    <text evidence="1">The sequence shown here is derived from an EMBL/GenBank/DDBJ whole genome shotgun (WGS) entry which is preliminary data.</text>
</comment>
<protein>
    <recommendedName>
        <fullName evidence="3">DUF3945 domain-containing protein</fullName>
    </recommendedName>
</protein>
<evidence type="ECO:0000313" key="2">
    <source>
        <dbReference type="Proteomes" id="UP001549749"/>
    </source>
</evidence>
<accession>A0ABV2TG20</accession>
<gene>
    <name evidence="1" type="ORF">ABR189_26980</name>
</gene>
<evidence type="ECO:0000313" key="1">
    <source>
        <dbReference type="EMBL" id="MET7001059.1"/>
    </source>
</evidence>